<dbReference type="SUPFAM" id="SSF48452">
    <property type="entry name" value="TPR-like"/>
    <property type="match status" value="1"/>
</dbReference>
<dbReference type="CDD" id="cd00093">
    <property type="entry name" value="HTH_XRE"/>
    <property type="match status" value="1"/>
</dbReference>
<dbReference type="GO" id="GO:0003677">
    <property type="term" value="F:DNA binding"/>
    <property type="evidence" value="ECO:0007669"/>
    <property type="project" value="InterPro"/>
</dbReference>
<reference evidence="2" key="1">
    <citation type="submission" date="2014-05" db="EMBL/GenBank/DDBJ databases">
        <authorList>
            <person name="Horn Fabian"/>
        </authorList>
    </citation>
    <scope>NUCLEOTIDE SEQUENCE</scope>
</reference>
<sequence>MSSDATPDPLDHPLVFGQRMQVLRTRRGMSRTVLAGLLGKSPSWVKQVENGTLRTPALPMILRIAEVLRVRDLSELTGDQTMPVDLFIGPGHAKLPAVRAAIEAFPFTADREAPSPAHLGARLQSAWSARHSAPNHREVIGGLLPALIRDAQLAVRQADRAPERRAAQAVLAEVYSLSQFFIAYQPDSALLWRVAERGMVAAQESEDPHAIGMAAWLTAQAHRDSGPAHYDAADAVTMETLRHLTPLLPDAPDTVRAITGALQFEAGYTAARRGDTGAAWGYWDTAREMAERLPADYYHPMTSFSRGIMGAHAVTVAVELHAGGESVRQAAKADAKTIPSRPRRARHRIEEARGYHLDGQPETALATLDKAYEAAPETIRYNGYARRIIDSGPAHYDAADAVTMETLRHLTPLLPDAPDTVRAITGALQFEAGYTAARRGDTGAAWGYWDTAREMAERLPADYYHPMTSFSRGIMGAHAVTVAVELHAGGESVRQAAKADAKTIPSRPRRARHRIEEARGYHLDGQPETALATLDKAYEAAPETIRYNGYARRIILEETESKSPVHRRRAAELAVRIGVLAA</sequence>
<proteinExistence type="predicted"/>
<dbReference type="InterPro" id="IPR001387">
    <property type="entry name" value="Cro/C1-type_HTH"/>
</dbReference>
<dbReference type="HOGENOM" id="CLU_033540_1_1_11"/>
<evidence type="ECO:0000313" key="2">
    <source>
        <dbReference type="EMBL" id="CDR07483.1"/>
    </source>
</evidence>
<dbReference type="InterPro" id="IPR010982">
    <property type="entry name" value="Lambda_DNA-bd_dom_sf"/>
</dbReference>
<dbReference type="AlphaFoldDB" id="A0A060ZVF7"/>
<dbReference type="InterPro" id="IPR011990">
    <property type="entry name" value="TPR-like_helical_dom_sf"/>
</dbReference>
<organism evidence="2">
    <name type="scientific">Streptomyces iranensis</name>
    <dbReference type="NCBI Taxonomy" id="576784"/>
    <lineage>
        <taxon>Bacteria</taxon>
        <taxon>Bacillati</taxon>
        <taxon>Actinomycetota</taxon>
        <taxon>Actinomycetes</taxon>
        <taxon>Kitasatosporales</taxon>
        <taxon>Streptomycetaceae</taxon>
        <taxon>Streptomyces</taxon>
        <taxon>Streptomyces violaceusniger group</taxon>
    </lineage>
</organism>
<dbReference type="EMBL" id="LK022848">
    <property type="protein sequence ID" value="CDR07483.1"/>
    <property type="molecule type" value="Genomic_DNA"/>
</dbReference>
<dbReference type="SMART" id="SM00530">
    <property type="entry name" value="HTH_XRE"/>
    <property type="match status" value="1"/>
</dbReference>
<dbReference type="Gene3D" id="1.10.260.40">
    <property type="entry name" value="lambda repressor-like DNA-binding domains"/>
    <property type="match status" value="1"/>
</dbReference>
<feature type="domain" description="HTH cro/C1-type" evidence="1">
    <location>
        <begin position="20"/>
        <end position="76"/>
    </location>
</feature>
<dbReference type="PROSITE" id="PS50943">
    <property type="entry name" value="HTH_CROC1"/>
    <property type="match status" value="1"/>
</dbReference>
<dbReference type="SUPFAM" id="SSF47413">
    <property type="entry name" value="lambda repressor-like DNA-binding domains"/>
    <property type="match status" value="1"/>
</dbReference>
<name>A0A060ZVF7_9ACTN</name>
<dbReference type="Pfam" id="PF13560">
    <property type="entry name" value="HTH_31"/>
    <property type="match status" value="1"/>
</dbReference>
<accession>A0A060ZVF7</accession>
<evidence type="ECO:0000259" key="1">
    <source>
        <dbReference type="PROSITE" id="PS50943"/>
    </source>
</evidence>
<protein>
    <submittedName>
        <fullName evidence="2">Helix-turn-helix domain protein</fullName>
    </submittedName>
</protein>
<gene>
    <name evidence="2" type="ORF">SIRAN4216</name>
</gene>